<organism evidence="2 3">
    <name type="scientific">Diabrotica virgifera virgifera</name>
    <name type="common">western corn rootworm</name>
    <dbReference type="NCBI Taxonomy" id="50390"/>
    <lineage>
        <taxon>Eukaryota</taxon>
        <taxon>Metazoa</taxon>
        <taxon>Ecdysozoa</taxon>
        <taxon>Arthropoda</taxon>
        <taxon>Hexapoda</taxon>
        <taxon>Insecta</taxon>
        <taxon>Pterygota</taxon>
        <taxon>Neoptera</taxon>
        <taxon>Endopterygota</taxon>
        <taxon>Coleoptera</taxon>
        <taxon>Polyphaga</taxon>
        <taxon>Cucujiformia</taxon>
        <taxon>Chrysomeloidea</taxon>
        <taxon>Chrysomelidae</taxon>
        <taxon>Galerucinae</taxon>
        <taxon>Diabroticina</taxon>
        <taxon>Diabroticites</taxon>
        <taxon>Diabrotica</taxon>
    </lineage>
</organism>
<feature type="signal peptide" evidence="1">
    <location>
        <begin position="1"/>
        <end position="17"/>
    </location>
</feature>
<keyword evidence="1" id="KW-0732">Signal</keyword>
<dbReference type="EnsemblMetazoa" id="XM_028290345.2">
    <property type="protein sequence ID" value="XP_028146146.2"/>
    <property type="gene ID" value="LOC114339674"/>
</dbReference>
<protein>
    <submittedName>
        <fullName evidence="2">Uncharacterized protein</fullName>
    </submittedName>
</protein>
<name>A0ABM5IWY5_DIAVI</name>
<evidence type="ECO:0000256" key="1">
    <source>
        <dbReference type="SAM" id="SignalP"/>
    </source>
</evidence>
<feature type="chain" id="PRO_5045431749" evidence="1">
    <location>
        <begin position="18"/>
        <end position="127"/>
    </location>
</feature>
<reference evidence="2" key="1">
    <citation type="submission" date="2025-05" db="UniProtKB">
        <authorList>
            <consortium name="EnsemblMetazoa"/>
        </authorList>
    </citation>
    <scope>IDENTIFICATION</scope>
</reference>
<keyword evidence="3" id="KW-1185">Reference proteome</keyword>
<evidence type="ECO:0000313" key="3">
    <source>
        <dbReference type="Proteomes" id="UP001652700"/>
    </source>
</evidence>
<accession>A0ABM5IWY5</accession>
<evidence type="ECO:0000313" key="2">
    <source>
        <dbReference type="EnsemblMetazoa" id="XP_028146146.2"/>
    </source>
</evidence>
<sequence>MKVLIVFALVCVSFVICDVTKENCKCFEEFYPEEEFGEVNCRGEKNNRLFECGEEKPPACKCYVKGAEVILDVGETHCVDGIHTYDSENCGPASEWTAYFQRHPGRVQLYSVLPPKVQHKRKEKVTL</sequence>
<dbReference type="Proteomes" id="UP001652700">
    <property type="component" value="Unplaced"/>
</dbReference>
<dbReference type="RefSeq" id="XP_028146146.2">
    <property type="nucleotide sequence ID" value="XM_028290345.2"/>
</dbReference>
<proteinExistence type="predicted"/>
<dbReference type="GeneID" id="114339674"/>